<evidence type="ECO:0000256" key="1">
    <source>
        <dbReference type="SAM" id="MobiDB-lite"/>
    </source>
</evidence>
<reference evidence="2 3" key="1">
    <citation type="submission" date="2015-02" db="EMBL/GenBank/DDBJ databases">
        <title>Draft genome sequences of ten Microbacterium spp. with emphasis on heavy metal contaminated environments.</title>
        <authorList>
            <person name="Corretto E."/>
        </authorList>
    </citation>
    <scope>NUCLEOTIDE SEQUENCE [LARGE SCALE GENOMIC DNA]</scope>
    <source>
        <strain evidence="2 3">BEL4b</strain>
    </source>
</reference>
<feature type="region of interest" description="Disordered" evidence="1">
    <location>
        <begin position="1"/>
        <end position="58"/>
    </location>
</feature>
<dbReference type="PATRIC" id="fig|82380.11.peg.2738"/>
<feature type="compositionally biased region" description="Pro residues" evidence="1">
    <location>
        <begin position="1"/>
        <end position="10"/>
    </location>
</feature>
<dbReference type="EMBL" id="JYIW01000026">
    <property type="protein sequence ID" value="KJL27649.1"/>
    <property type="molecule type" value="Genomic_DNA"/>
</dbReference>
<protein>
    <submittedName>
        <fullName evidence="2">Uncharacterized protein</fullName>
    </submittedName>
</protein>
<comment type="caution">
    <text evidence="2">The sequence shown here is derived from an EMBL/GenBank/DDBJ whole genome shotgun (WGS) entry which is preliminary data.</text>
</comment>
<dbReference type="AlphaFoldDB" id="A0A0F0L4N6"/>
<dbReference type="Proteomes" id="UP000033640">
    <property type="component" value="Unassembled WGS sequence"/>
</dbReference>
<feature type="compositionally biased region" description="Basic and acidic residues" evidence="1">
    <location>
        <begin position="47"/>
        <end position="58"/>
    </location>
</feature>
<evidence type="ECO:0000313" key="3">
    <source>
        <dbReference type="Proteomes" id="UP000033640"/>
    </source>
</evidence>
<organism evidence="2 3">
    <name type="scientific">Microbacterium oxydans</name>
    <dbReference type="NCBI Taxonomy" id="82380"/>
    <lineage>
        <taxon>Bacteria</taxon>
        <taxon>Bacillati</taxon>
        <taxon>Actinomycetota</taxon>
        <taxon>Actinomycetes</taxon>
        <taxon>Micrococcales</taxon>
        <taxon>Microbacteriaceae</taxon>
        <taxon>Microbacterium</taxon>
    </lineage>
</organism>
<dbReference type="RefSeq" id="WP_197072135.1">
    <property type="nucleotide sequence ID" value="NZ_CAKKLT010000003.1"/>
</dbReference>
<accession>A0A0F0L4N6</accession>
<evidence type="ECO:0000313" key="2">
    <source>
        <dbReference type="EMBL" id="KJL27649.1"/>
    </source>
</evidence>
<name>A0A0F0L4N6_9MICO</name>
<gene>
    <name evidence="2" type="ORF">RS83_02700</name>
</gene>
<sequence>MSTPIPPILPFPEDDDDTTTDGVPTREVDGEQAIDPDADDGQINSADADRIASGDDAV</sequence>
<feature type="compositionally biased region" description="Acidic residues" evidence="1">
    <location>
        <begin position="30"/>
        <end position="40"/>
    </location>
</feature>
<proteinExistence type="predicted"/>